<keyword evidence="4" id="KW-0378">Hydrolase</keyword>
<dbReference type="Pfam" id="PF00665">
    <property type="entry name" value="rve"/>
    <property type="match status" value="1"/>
</dbReference>
<reference evidence="13" key="2">
    <citation type="submission" date="2014-07" db="EMBL/GenBank/DDBJ databases">
        <authorList>
            <person name="Hull J."/>
        </authorList>
    </citation>
    <scope>NUCLEOTIDE SEQUENCE</scope>
</reference>
<dbReference type="GO" id="GO:0016787">
    <property type="term" value="F:hydrolase activity"/>
    <property type="evidence" value="ECO:0007669"/>
    <property type="project" value="UniProtKB-KW"/>
</dbReference>
<keyword evidence="9" id="KW-0233">DNA recombination</keyword>
<evidence type="ECO:0000256" key="4">
    <source>
        <dbReference type="ARBA" id="ARBA00022801"/>
    </source>
</evidence>
<dbReference type="GO" id="GO:0006310">
    <property type="term" value="P:DNA recombination"/>
    <property type="evidence" value="ECO:0007669"/>
    <property type="project" value="UniProtKB-KW"/>
</dbReference>
<accession>A0A0A9XZW0</accession>
<evidence type="ECO:0000259" key="12">
    <source>
        <dbReference type="PROSITE" id="PS50994"/>
    </source>
</evidence>
<dbReference type="EMBL" id="GBHO01017252">
    <property type="protein sequence ID" value="JAG26352.1"/>
    <property type="molecule type" value="Transcribed_RNA"/>
</dbReference>
<evidence type="ECO:0000256" key="8">
    <source>
        <dbReference type="ARBA" id="ARBA00022932"/>
    </source>
</evidence>
<reference evidence="13" key="1">
    <citation type="journal article" date="2014" name="PLoS ONE">
        <title>Transcriptome-Based Identification of ABC Transporters in the Western Tarnished Plant Bug Lygus hesperus.</title>
        <authorList>
            <person name="Hull J.J."/>
            <person name="Chaney K."/>
            <person name="Geib S.M."/>
            <person name="Fabrick J.A."/>
            <person name="Brent C.S."/>
            <person name="Walsh D."/>
            <person name="Lavine L.C."/>
        </authorList>
    </citation>
    <scope>NUCLEOTIDE SEQUENCE</scope>
</reference>
<evidence type="ECO:0000256" key="2">
    <source>
        <dbReference type="ARBA" id="ARBA00022723"/>
    </source>
</evidence>
<feature type="domain" description="Integrase catalytic" evidence="12">
    <location>
        <begin position="1"/>
        <end position="180"/>
    </location>
</feature>
<keyword evidence="8" id="KW-0239">DNA-directed DNA polymerase</keyword>
<evidence type="ECO:0000256" key="7">
    <source>
        <dbReference type="ARBA" id="ARBA00022918"/>
    </source>
</evidence>
<evidence type="ECO:0000256" key="9">
    <source>
        <dbReference type="ARBA" id="ARBA00023172"/>
    </source>
</evidence>
<evidence type="ECO:0000256" key="10">
    <source>
        <dbReference type="ARBA" id="ARBA00023268"/>
    </source>
</evidence>
<keyword evidence="6" id="KW-0229">DNA integration</keyword>
<dbReference type="PROSITE" id="PS50994">
    <property type="entry name" value="INTEGRASE"/>
    <property type="match status" value="1"/>
</dbReference>
<feature type="region of interest" description="Disordered" evidence="11">
    <location>
        <begin position="284"/>
        <end position="347"/>
    </location>
</feature>
<feature type="compositionally biased region" description="Polar residues" evidence="11">
    <location>
        <begin position="320"/>
        <end position="337"/>
    </location>
</feature>
<sequence length="559" mass="63816">MTSLPFKTRQETKSSELLYTIHSDVVGPMRTSSHGGCKYFVTFIDECSRYTKIYFLKHKNEVQDYFKEFKCEVENFTGKRIKFLQSDNGVSEYKSKEFSKYLIDHGIQRRFSAPYTPQQNGLAERKNRSVLDKARCLLLEANLPDSFWAEAIFCANYLINRSPSRSLNGKTPFELWVGHPPTVNHLQIFGSKAFFLNKNQNKSKFDCRANDGIFVGYSEQSKAYRIWDPVKRKIIVTRDVRIMDKFFYDKSKAPSAPKLIVDEGNLNSDSSPNDLVDINVIVENPQDDIQDDDPDTDTSTSESSDTDGSYETGDDDDADQSPSNNNIGPETPEQQANMRLRNRNDLRPPLWTSDYVMTAIPESNVLGGPEANVWQAAIKDEIRAHLKNDTWKIVPKKEGSNVIGSKLILKCKYKPSGELERRKARLVARGFAQRPGLDFTETYAPVTKLSSIRLLLALSVEEDLHINQLDVSTAFLNGEISEEIFMEKPANLEQFLTEIMLDESDVDNSIIFQRAKQMLQDLRQTDSKMVCRLNKALYGLKQAGRNWFQKLDSKLKHLG</sequence>
<feature type="non-terminal residue" evidence="13">
    <location>
        <position position="559"/>
    </location>
</feature>
<dbReference type="InterPro" id="IPR036397">
    <property type="entry name" value="RNaseH_sf"/>
</dbReference>
<evidence type="ECO:0000256" key="6">
    <source>
        <dbReference type="ARBA" id="ARBA00022908"/>
    </source>
</evidence>
<dbReference type="GO" id="GO:0015074">
    <property type="term" value="P:DNA integration"/>
    <property type="evidence" value="ECO:0007669"/>
    <property type="project" value="UniProtKB-KW"/>
</dbReference>
<keyword evidence="2" id="KW-0479">Metal-binding</keyword>
<keyword evidence="7" id="KW-0695">RNA-directed DNA polymerase</keyword>
<dbReference type="Gene3D" id="3.30.420.10">
    <property type="entry name" value="Ribonuclease H-like superfamily/Ribonuclease H"/>
    <property type="match status" value="1"/>
</dbReference>
<keyword evidence="8" id="KW-0548">Nucleotidyltransferase</keyword>
<protein>
    <submittedName>
        <fullName evidence="13">Retrovirus-related Pol polyprotein from transposon TNT 1-94</fullName>
    </submittedName>
</protein>
<dbReference type="SUPFAM" id="SSF53098">
    <property type="entry name" value="Ribonuclease H-like"/>
    <property type="match status" value="1"/>
</dbReference>
<dbReference type="GO" id="GO:0003887">
    <property type="term" value="F:DNA-directed DNA polymerase activity"/>
    <property type="evidence" value="ECO:0007669"/>
    <property type="project" value="UniProtKB-KW"/>
</dbReference>
<evidence type="ECO:0000256" key="11">
    <source>
        <dbReference type="SAM" id="MobiDB-lite"/>
    </source>
</evidence>
<keyword evidence="8" id="KW-0808">Transferase</keyword>
<name>A0A0A9XZW0_LYGHE</name>
<dbReference type="AlphaFoldDB" id="A0A0A9XZW0"/>
<feature type="compositionally biased region" description="Acidic residues" evidence="11">
    <location>
        <begin position="285"/>
        <end position="296"/>
    </location>
</feature>
<evidence type="ECO:0000256" key="1">
    <source>
        <dbReference type="ARBA" id="ARBA00022722"/>
    </source>
</evidence>
<dbReference type="GO" id="GO:0003964">
    <property type="term" value="F:RNA-directed DNA polymerase activity"/>
    <property type="evidence" value="ECO:0007669"/>
    <property type="project" value="UniProtKB-KW"/>
</dbReference>
<organism evidence="13">
    <name type="scientific">Lygus hesperus</name>
    <name type="common">Western plant bug</name>
    <dbReference type="NCBI Taxonomy" id="30085"/>
    <lineage>
        <taxon>Eukaryota</taxon>
        <taxon>Metazoa</taxon>
        <taxon>Ecdysozoa</taxon>
        <taxon>Arthropoda</taxon>
        <taxon>Hexapoda</taxon>
        <taxon>Insecta</taxon>
        <taxon>Pterygota</taxon>
        <taxon>Neoptera</taxon>
        <taxon>Paraneoptera</taxon>
        <taxon>Hemiptera</taxon>
        <taxon>Heteroptera</taxon>
        <taxon>Panheteroptera</taxon>
        <taxon>Cimicomorpha</taxon>
        <taxon>Miridae</taxon>
        <taxon>Mirini</taxon>
        <taxon>Lygus</taxon>
    </lineage>
</organism>
<feature type="compositionally biased region" description="Low complexity" evidence="11">
    <location>
        <begin position="297"/>
        <end position="307"/>
    </location>
</feature>
<dbReference type="GO" id="GO:0046872">
    <property type="term" value="F:metal ion binding"/>
    <property type="evidence" value="ECO:0007669"/>
    <property type="project" value="UniProtKB-KW"/>
</dbReference>
<proteinExistence type="predicted"/>
<evidence type="ECO:0000256" key="3">
    <source>
        <dbReference type="ARBA" id="ARBA00022759"/>
    </source>
</evidence>
<dbReference type="GO" id="GO:0004519">
    <property type="term" value="F:endonuclease activity"/>
    <property type="evidence" value="ECO:0007669"/>
    <property type="project" value="UniProtKB-KW"/>
</dbReference>
<evidence type="ECO:0000313" key="13">
    <source>
        <dbReference type="EMBL" id="JAG26352.1"/>
    </source>
</evidence>
<dbReference type="GO" id="GO:0003676">
    <property type="term" value="F:nucleic acid binding"/>
    <property type="evidence" value="ECO:0007669"/>
    <property type="project" value="InterPro"/>
</dbReference>
<dbReference type="InterPro" id="IPR039537">
    <property type="entry name" value="Retrotran_Ty1/copia-like"/>
</dbReference>
<keyword evidence="5" id="KW-0460">Magnesium</keyword>
<dbReference type="InterPro" id="IPR001584">
    <property type="entry name" value="Integrase_cat-core"/>
</dbReference>
<keyword evidence="1" id="KW-0540">Nuclease</keyword>
<dbReference type="PANTHER" id="PTHR42648:SF11">
    <property type="entry name" value="TRANSPOSON TY4-P GAG-POL POLYPROTEIN"/>
    <property type="match status" value="1"/>
</dbReference>
<gene>
    <name evidence="13" type="primary">POLX_254</name>
    <name evidence="13" type="ORF">CM83_17271</name>
</gene>
<dbReference type="InterPro" id="IPR013103">
    <property type="entry name" value="RVT_2"/>
</dbReference>
<keyword evidence="3" id="KW-0255">Endonuclease</keyword>
<dbReference type="Pfam" id="PF07727">
    <property type="entry name" value="RVT_2"/>
    <property type="match status" value="1"/>
</dbReference>
<dbReference type="PANTHER" id="PTHR42648">
    <property type="entry name" value="TRANSPOSASE, PUTATIVE-RELATED"/>
    <property type="match status" value="1"/>
</dbReference>
<dbReference type="Pfam" id="PF25597">
    <property type="entry name" value="SH3_retrovirus"/>
    <property type="match status" value="1"/>
</dbReference>
<evidence type="ECO:0000256" key="5">
    <source>
        <dbReference type="ARBA" id="ARBA00022842"/>
    </source>
</evidence>
<dbReference type="InterPro" id="IPR012337">
    <property type="entry name" value="RNaseH-like_sf"/>
</dbReference>
<dbReference type="InterPro" id="IPR057670">
    <property type="entry name" value="SH3_retrovirus"/>
</dbReference>
<keyword evidence="10" id="KW-0511">Multifunctional enzyme</keyword>